<dbReference type="EMBL" id="JAQTKT010000002">
    <property type="protein sequence ID" value="MDD1383390.1"/>
    <property type="molecule type" value="Genomic_DNA"/>
</dbReference>
<organism evidence="6 7">
    <name type="scientific">Limosilactobacillus reuteri</name>
    <name type="common">Lactobacillus reuteri</name>
    <dbReference type="NCBI Taxonomy" id="1598"/>
    <lineage>
        <taxon>Bacteria</taxon>
        <taxon>Bacillati</taxon>
        <taxon>Bacillota</taxon>
        <taxon>Bacilli</taxon>
        <taxon>Lactobacillales</taxon>
        <taxon>Lactobacillaceae</taxon>
        <taxon>Limosilactobacillus</taxon>
    </lineage>
</organism>
<evidence type="ECO:0000313" key="6">
    <source>
        <dbReference type="EMBL" id="MDD1383390.1"/>
    </source>
</evidence>
<dbReference type="GO" id="GO:0032259">
    <property type="term" value="P:methylation"/>
    <property type="evidence" value="ECO:0007669"/>
    <property type="project" value="UniProtKB-KW"/>
</dbReference>
<evidence type="ECO:0000313" key="7">
    <source>
        <dbReference type="Proteomes" id="UP001217945"/>
    </source>
</evidence>
<comment type="catalytic activity">
    <reaction evidence="5">
        <text>a 2'-deoxyadenosine in DNA + S-adenosyl-L-methionine = an N(6)-methyl-2'-deoxyadenosine in DNA + S-adenosyl-L-homocysteine + H(+)</text>
        <dbReference type="Rhea" id="RHEA:15197"/>
        <dbReference type="Rhea" id="RHEA-COMP:12418"/>
        <dbReference type="Rhea" id="RHEA-COMP:12419"/>
        <dbReference type="ChEBI" id="CHEBI:15378"/>
        <dbReference type="ChEBI" id="CHEBI:57856"/>
        <dbReference type="ChEBI" id="CHEBI:59789"/>
        <dbReference type="ChEBI" id="CHEBI:90615"/>
        <dbReference type="ChEBI" id="CHEBI:90616"/>
        <dbReference type="EC" id="2.1.1.72"/>
    </reaction>
</comment>
<comment type="caution">
    <text evidence="6">The sequence shown here is derived from an EMBL/GenBank/DDBJ whole genome shotgun (WGS) entry which is preliminary data.</text>
</comment>
<evidence type="ECO:0000256" key="1">
    <source>
        <dbReference type="ARBA" id="ARBA00011900"/>
    </source>
</evidence>
<dbReference type="InterPro" id="IPR029063">
    <property type="entry name" value="SAM-dependent_MTases_sf"/>
</dbReference>
<evidence type="ECO:0000256" key="4">
    <source>
        <dbReference type="ARBA" id="ARBA00022691"/>
    </source>
</evidence>
<protein>
    <recommendedName>
        <fullName evidence="1">site-specific DNA-methyltransferase (adenine-specific)</fullName>
        <ecNumber evidence="1">2.1.1.72</ecNumber>
    </recommendedName>
</protein>
<dbReference type="PROSITE" id="PS00092">
    <property type="entry name" value="N6_MTASE"/>
    <property type="match status" value="1"/>
</dbReference>
<dbReference type="RefSeq" id="WP_273777478.1">
    <property type="nucleotide sequence ID" value="NZ_JAQTKT010000002.1"/>
</dbReference>
<dbReference type="AlphaFoldDB" id="A0AAW6JET7"/>
<feature type="non-terminal residue" evidence="6">
    <location>
        <position position="1"/>
    </location>
</feature>
<gene>
    <name evidence="6" type="ORF">PSQ53_10825</name>
</gene>
<keyword evidence="3" id="KW-0808">Transferase</keyword>
<dbReference type="Gene3D" id="3.40.50.150">
    <property type="entry name" value="Vaccinia Virus protein VP39"/>
    <property type="match status" value="1"/>
</dbReference>
<evidence type="ECO:0000256" key="2">
    <source>
        <dbReference type="ARBA" id="ARBA00022603"/>
    </source>
</evidence>
<dbReference type="InterPro" id="IPR002052">
    <property type="entry name" value="DNA_methylase_N6_adenine_CS"/>
</dbReference>
<evidence type="ECO:0000256" key="3">
    <source>
        <dbReference type="ARBA" id="ARBA00022679"/>
    </source>
</evidence>
<dbReference type="SUPFAM" id="SSF53335">
    <property type="entry name" value="S-adenosyl-L-methionine-dependent methyltransferases"/>
    <property type="match status" value="1"/>
</dbReference>
<reference evidence="6" key="1">
    <citation type="submission" date="2023-02" db="EMBL/GenBank/DDBJ databases">
        <title>Complete genome sequence of Limosilactobacillus reuteri SRCM217616 isolated from Bos taurus feces.</title>
        <authorList>
            <person name="Yang H.-G."/>
            <person name="Kim J.-W."/>
            <person name="Ha G.-S."/>
            <person name="Yang H.-J."/>
            <person name="Jeong D.-Y."/>
        </authorList>
    </citation>
    <scope>NUCLEOTIDE SEQUENCE</scope>
    <source>
        <strain evidence="6">SRCM217616</strain>
    </source>
</reference>
<dbReference type="GO" id="GO:0003676">
    <property type="term" value="F:nucleic acid binding"/>
    <property type="evidence" value="ECO:0007669"/>
    <property type="project" value="InterPro"/>
</dbReference>
<dbReference type="GO" id="GO:0009307">
    <property type="term" value="P:DNA restriction-modification system"/>
    <property type="evidence" value="ECO:0007669"/>
    <property type="project" value="InterPro"/>
</dbReference>
<name>A0AAW6JET7_LIMRT</name>
<accession>A0AAW6JET7</accession>
<evidence type="ECO:0000256" key="5">
    <source>
        <dbReference type="ARBA" id="ARBA00047942"/>
    </source>
</evidence>
<keyword evidence="2 6" id="KW-0489">Methyltransferase</keyword>
<proteinExistence type="predicted"/>
<dbReference type="InterPro" id="IPR012327">
    <property type="entry name" value="MeTrfase_D12"/>
</dbReference>
<sequence length="272" mass="32127">FSAFFSNTPIDTEKIDKYYRIFSNINSRKYDDTYFEREYGEKFFSKNDAIKIGEIRERIERAKDLNNREKNILITSLLYSADRVANTVGHYDAYRKNVKIHDKFKFELINTTNTKNKNIHIYREDANELVKKINADIVFLDPPYNSRQYSRFYHVLEQIAKWNKPKLYGVAMKPKAENMSEYSRNDAPDVFDQLVKNIHGKFIVVTYNNTYENARSSSSRNKITHSQILNSLNSVGNTKVFERPYRFFNAGNTDLKDHKETLFITEVKNEKS</sequence>
<dbReference type="GO" id="GO:0009007">
    <property type="term" value="F:site-specific DNA-methyltransferase (adenine-specific) activity"/>
    <property type="evidence" value="ECO:0007669"/>
    <property type="project" value="UniProtKB-EC"/>
</dbReference>
<dbReference type="Proteomes" id="UP001217945">
    <property type="component" value="Unassembled WGS sequence"/>
</dbReference>
<keyword evidence="4" id="KW-0949">S-adenosyl-L-methionine</keyword>
<dbReference type="Pfam" id="PF02086">
    <property type="entry name" value="MethyltransfD12"/>
    <property type="match status" value="1"/>
</dbReference>
<dbReference type="EC" id="2.1.1.72" evidence="1"/>